<dbReference type="EMBL" id="CM046118">
    <property type="protein sequence ID" value="KAI8438039.1"/>
    <property type="molecule type" value="Genomic_DNA"/>
</dbReference>
<reference evidence="1 2" key="1">
    <citation type="journal article" date="2022" name="Genome Biol. Evol.">
        <title>The Spruce Budworm Genome: Reconstructing the Evolutionary History of Antifreeze Proteins.</title>
        <authorList>
            <person name="Beliveau C."/>
            <person name="Gagne P."/>
            <person name="Picq S."/>
            <person name="Vernygora O."/>
            <person name="Keeling C.I."/>
            <person name="Pinkney K."/>
            <person name="Doucet D."/>
            <person name="Wen F."/>
            <person name="Johnston J.S."/>
            <person name="Maaroufi H."/>
            <person name="Boyle B."/>
            <person name="Laroche J."/>
            <person name="Dewar K."/>
            <person name="Juretic N."/>
            <person name="Blackburn G."/>
            <person name="Nisole A."/>
            <person name="Brunet B."/>
            <person name="Brandao M."/>
            <person name="Lumley L."/>
            <person name="Duan J."/>
            <person name="Quan G."/>
            <person name="Lucarotti C.J."/>
            <person name="Roe A.D."/>
            <person name="Sperling F.A.H."/>
            <person name="Levesque R.C."/>
            <person name="Cusson M."/>
        </authorList>
    </citation>
    <scope>NUCLEOTIDE SEQUENCE [LARGE SCALE GENOMIC DNA]</scope>
    <source>
        <strain evidence="1">Glfc:IPQL:Cfum</strain>
    </source>
</reference>
<evidence type="ECO:0000313" key="2">
    <source>
        <dbReference type="Proteomes" id="UP001064048"/>
    </source>
</evidence>
<sequence>MTFRFRKEERPERHGDEGLVEKTRRVPLYPGFPELARSDVSIHPSYNKLSLAYRVVCRHRYHWAKVAQRKQFMKELHSFEKLQPNALDGIRVHREFSQGILSHTIPPRRYIQKLTPDPLNSKERMRVEEIISGRVNFSNK</sequence>
<organism evidence="1 2">
    <name type="scientific">Choristoneura fumiferana</name>
    <name type="common">Spruce budworm moth</name>
    <name type="synonym">Archips fumiferana</name>
    <dbReference type="NCBI Taxonomy" id="7141"/>
    <lineage>
        <taxon>Eukaryota</taxon>
        <taxon>Metazoa</taxon>
        <taxon>Ecdysozoa</taxon>
        <taxon>Arthropoda</taxon>
        <taxon>Hexapoda</taxon>
        <taxon>Insecta</taxon>
        <taxon>Pterygota</taxon>
        <taxon>Neoptera</taxon>
        <taxon>Endopterygota</taxon>
        <taxon>Lepidoptera</taxon>
        <taxon>Glossata</taxon>
        <taxon>Ditrysia</taxon>
        <taxon>Tortricoidea</taxon>
        <taxon>Tortricidae</taxon>
        <taxon>Tortricinae</taxon>
        <taxon>Choristoneura</taxon>
    </lineage>
</organism>
<comment type="caution">
    <text evidence="1">The sequence shown here is derived from an EMBL/GenBank/DDBJ whole genome shotgun (WGS) entry which is preliminary data.</text>
</comment>
<proteinExistence type="predicted"/>
<accession>A0ACC0KNW0</accession>
<name>A0ACC0KNW0_CHOFU</name>
<dbReference type="Proteomes" id="UP001064048">
    <property type="component" value="Chromosome 18"/>
</dbReference>
<evidence type="ECO:0000313" key="1">
    <source>
        <dbReference type="EMBL" id="KAI8438039.1"/>
    </source>
</evidence>
<protein>
    <submittedName>
        <fullName evidence="1">Uncharacterized protein</fullName>
    </submittedName>
</protein>
<gene>
    <name evidence="1" type="ORF">MSG28_010691</name>
</gene>
<keyword evidence="2" id="KW-1185">Reference proteome</keyword>